<keyword evidence="4" id="KW-1185">Reference proteome</keyword>
<reference evidence="2" key="3">
    <citation type="submission" date="2023-04" db="EMBL/GenBank/DDBJ databases">
        <title>WGS assembly of Eucalyptus grandis.</title>
        <authorList>
            <person name="Myburg A."/>
            <person name="Grattapaglia D."/>
            <person name="Tuskan G."/>
            <person name="Hellsten U."/>
            <person name="Hayes R."/>
            <person name="Grimwood J."/>
            <person name="Jenkins J."/>
            <person name="Lindquist E."/>
            <person name="Tice H."/>
            <person name="Bauer D."/>
            <person name="Goodstein D."/>
            <person name="Dubchak I."/>
            <person name="Poliakov A."/>
            <person name="Mizrachi E."/>
            <person name="Kullan A."/>
            <person name="Hussey S."/>
            <person name="Pinard D."/>
            <person name="Van D."/>
            <person name="Singh P."/>
            <person name="Van J."/>
            <person name="Silva-Junior O."/>
            <person name="Togawa R."/>
            <person name="Pappas M."/>
            <person name="Faria D."/>
            <person name="Sansaloni C."/>
            <person name="Petroli C."/>
            <person name="Yang X."/>
            <person name="Ranjan P."/>
            <person name="Tschaplinski T."/>
            <person name="Ye C."/>
            <person name="Li T."/>
            <person name="Sterck L."/>
            <person name="Vanneste K."/>
            <person name="Murat F."/>
            <person name="Soler M."/>
            <person name="Clemente H."/>
            <person name="Saidi N."/>
            <person name="Cassan-Wang H."/>
            <person name="Dunand C."/>
            <person name="Hefer C."/>
            <person name="Bornberg-Bauer E."/>
            <person name="Kersting A."/>
            <person name="Vining K."/>
            <person name="Amarasinghe V."/>
            <person name="Ranik M."/>
            <person name="Naithani S."/>
            <person name="Elser J."/>
            <person name="Boyd A."/>
            <person name="Liston A."/>
            <person name="Spatafora J."/>
            <person name="Dharmwardhana P."/>
            <person name="Raja R."/>
            <person name="Sullivan C."/>
            <person name="Romanel E."/>
            <person name="Alves-Ferreira M."/>
            <person name="Kulheim C."/>
            <person name="Foley W."/>
            <person name="Carocha V."/>
            <person name="Paiva J."/>
            <person name="Kudrna D."/>
            <person name="Brommonschenkel S."/>
            <person name="Pasquali G."/>
            <person name="Byrne M."/>
            <person name="Rigault P."/>
            <person name="Tibbits J."/>
            <person name="Spokevicius A."/>
            <person name="Jones R."/>
            <person name="Steane D."/>
            <person name="Vaillancourt R."/>
            <person name="Potts B."/>
            <person name="Joubert F."/>
            <person name="Barry K."/>
            <person name="Pappas G."/>
            <person name="Strauss S."/>
            <person name="Jaiswal P."/>
            <person name="Grima-Pettenati J."/>
            <person name="Salse J."/>
            <person name="Van D."/>
            <person name="Rokhsar D."/>
            <person name="Schmutz J."/>
        </authorList>
    </citation>
    <scope>NUCLEOTIDE SEQUENCE</scope>
    <source>
        <tissue evidence="2">Leaf extractions</tissue>
    </source>
</reference>
<dbReference type="GO" id="GO:0043531">
    <property type="term" value="F:ADP binding"/>
    <property type="evidence" value="ECO:0007669"/>
    <property type="project" value="InterPro"/>
</dbReference>
<dbReference type="InParanoid" id="A0A058ZTW4"/>
<accession>A0A058ZTW4</accession>
<dbReference type="Pfam" id="PF00931">
    <property type="entry name" value="NB-ARC"/>
    <property type="match status" value="1"/>
</dbReference>
<reference evidence="2" key="4">
    <citation type="submission" date="2023-07" db="EMBL/GenBank/DDBJ databases">
        <authorList>
            <person name="Myburg A.A."/>
            <person name="Grattapaglia D."/>
            <person name="Tuskan G.A."/>
            <person name="Hellsten U."/>
            <person name="Hayes R.D."/>
            <person name="Grimwood J."/>
            <person name="Jenkins J."/>
            <person name="Lindquist E."/>
            <person name="Tice H."/>
            <person name="Bauer D."/>
            <person name="Goodstein D.M."/>
            <person name="Dubchak I."/>
            <person name="Poliakov A."/>
            <person name="Mizrachi E."/>
            <person name="Kullan A.R."/>
            <person name="Hussey S.G."/>
            <person name="Pinard D."/>
            <person name="Van D.M."/>
            <person name="Singh P."/>
            <person name="Van J.I."/>
            <person name="Silva-Junior O.B."/>
            <person name="Togawa R.C."/>
            <person name="Pappas M.R."/>
            <person name="Faria D.A."/>
            <person name="Sansaloni C.P."/>
            <person name="Petroli C.D."/>
            <person name="Yang X."/>
            <person name="Ranjan P."/>
            <person name="Tschaplinski T.J."/>
            <person name="Ye C.Y."/>
            <person name="Li T."/>
            <person name="Sterck L."/>
            <person name="Vanneste K."/>
            <person name="Murat F."/>
            <person name="Soler M."/>
            <person name="Clemente H.S."/>
            <person name="Saidi N."/>
            <person name="Cassan-Wang H."/>
            <person name="Dunand C."/>
            <person name="Hefer C.A."/>
            <person name="Bornberg-Bauer E."/>
            <person name="Kersting A.R."/>
            <person name="Vining K."/>
            <person name="Amarasinghe V."/>
            <person name="Ranik M."/>
            <person name="Naithani S."/>
            <person name="Elser J."/>
            <person name="Boyd A.E."/>
            <person name="Liston A."/>
            <person name="Spatafora J.W."/>
            <person name="Dharmwardhana P."/>
            <person name="Raja R."/>
            <person name="Sullivan C."/>
            <person name="Romanel E."/>
            <person name="Alves-Ferreira M."/>
            <person name="Kulheim C."/>
            <person name="Foley W."/>
            <person name="Carocha V."/>
            <person name="Paiva J."/>
            <person name="Kudrna D."/>
            <person name="Brommonschenkel S.H."/>
            <person name="Pasquali G."/>
            <person name="Byrne M."/>
            <person name="Rigault P."/>
            <person name="Tibbits J."/>
            <person name="Spokevicius A."/>
            <person name="Jones R.C."/>
            <person name="Steane D.A."/>
            <person name="Vaillancourt R.E."/>
            <person name="Potts B.M."/>
            <person name="Joubert F."/>
            <person name="Barry K."/>
            <person name="Pappas G.J."/>
            <person name="Strauss S.H."/>
            <person name="Jaiswal P."/>
            <person name="Grima-Pettenati J."/>
            <person name="Salse J."/>
            <person name="Van D.P."/>
            <person name="Rokhsar D.S."/>
            <person name="Schmutz J."/>
        </authorList>
    </citation>
    <scope>NUCLEOTIDE SEQUENCE</scope>
    <source>
        <tissue evidence="2">Leaf extractions</tissue>
    </source>
</reference>
<feature type="domain" description="TIR" evidence="1">
    <location>
        <begin position="1"/>
        <end position="89"/>
    </location>
</feature>
<dbReference type="InterPro" id="IPR002182">
    <property type="entry name" value="NB-ARC"/>
</dbReference>
<dbReference type="GO" id="GO:0007165">
    <property type="term" value="P:signal transduction"/>
    <property type="evidence" value="ECO:0007669"/>
    <property type="project" value="InterPro"/>
</dbReference>
<reference evidence="2" key="2">
    <citation type="journal article" date="2014" name="Nature">
        <title>The genome of Eucalyptus grandis.</title>
        <authorList>
            <person name="Myburg A.A."/>
            <person name="Grattapaglia D."/>
            <person name="Tuskan G.A."/>
            <person name="Hellsten U."/>
            <person name="Hayes R.D."/>
            <person name="Grimwood J."/>
            <person name="Jenkins J."/>
            <person name="Lindquist E."/>
            <person name="Tice H."/>
            <person name="Bauer D."/>
            <person name="Goodstein D.M."/>
            <person name="Dubchak I."/>
            <person name="Poliakov A."/>
            <person name="Mizrachi E."/>
            <person name="Kullan A.R."/>
            <person name="Hussey S.G."/>
            <person name="Pinard D."/>
            <person name="van der Merwe K."/>
            <person name="Singh P."/>
            <person name="van Jaarsveld I."/>
            <person name="Silva-Junior O.B."/>
            <person name="Togawa R.C."/>
            <person name="Pappas M.R."/>
            <person name="Faria D.A."/>
            <person name="Sansaloni C.P."/>
            <person name="Petroli C.D."/>
            <person name="Yang X."/>
            <person name="Ranjan P."/>
            <person name="Tschaplinski T.J."/>
            <person name="Ye C.Y."/>
            <person name="Li T."/>
            <person name="Sterck L."/>
            <person name="Vanneste K."/>
            <person name="Murat F."/>
            <person name="Soler M."/>
            <person name="Clemente H.S."/>
            <person name="Saidi N."/>
            <person name="Cassan-Wang H."/>
            <person name="Dunand C."/>
            <person name="Hefer C.A."/>
            <person name="Bornberg-Bauer E."/>
            <person name="Kersting A.R."/>
            <person name="Vining K."/>
            <person name="Amarasinghe V."/>
            <person name="Ranik M."/>
            <person name="Naithani S."/>
            <person name="Elser J."/>
            <person name="Boyd A.E."/>
            <person name="Liston A."/>
            <person name="Spatafora J.W."/>
            <person name="Dharmwardhana P."/>
            <person name="Raja R."/>
            <person name="Sullivan C."/>
            <person name="Romanel E."/>
            <person name="Alves-Ferreira M."/>
            <person name="Kulheim C."/>
            <person name="Foley W."/>
            <person name="Carocha V."/>
            <person name="Paiva J."/>
            <person name="Kudrna D."/>
            <person name="Brommonschenkel S.H."/>
            <person name="Pasquali G."/>
            <person name="Byrne M."/>
            <person name="Rigault P."/>
            <person name="Tibbits J."/>
            <person name="Spokevicius A."/>
            <person name="Jones R.C."/>
            <person name="Steane D.A."/>
            <person name="Vaillancourt R.E."/>
            <person name="Potts B.M."/>
            <person name="Joubert F."/>
            <person name="Barry K."/>
            <person name="Pappas G.J."/>
            <person name="Strauss S.H."/>
            <person name="Jaiswal P."/>
            <person name="Grima-Pettenati J."/>
            <person name="Salse J."/>
            <person name="Van de Peer Y."/>
            <person name="Rokhsar D.S."/>
            <person name="Schmutz J."/>
        </authorList>
    </citation>
    <scope>NUCLEOTIDE SEQUENCE</scope>
    <source>
        <tissue evidence="2">Leaf extractions</tissue>
    </source>
</reference>
<organism evidence="3">
    <name type="scientific">Eucalyptus grandis</name>
    <name type="common">Flooded gum</name>
    <dbReference type="NCBI Taxonomy" id="71139"/>
    <lineage>
        <taxon>Eukaryota</taxon>
        <taxon>Viridiplantae</taxon>
        <taxon>Streptophyta</taxon>
        <taxon>Embryophyta</taxon>
        <taxon>Tracheophyta</taxon>
        <taxon>Spermatophyta</taxon>
        <taxon>Magnoliopsida</taxon>
        <taxon>eudicotyledons</taxon>
        <taxon>Gunneridae</taxon>
        <taxon>Pentapetalae</taxon>
        <taxon>rosids</taxon>
        <taxon>malvids</taxon>
        <taxon>Myrtales</taxon>
        <taxon>Myrtaceae</taxon>
        <taxon>Myrtoideae</taxon>
        <taxon>Eucalypteae</taxon>
        <taxon>Eucalyptus</taxon>
    </lineage>
</organism>
<dbReference type="eggNOG" id="ENOG502R4BG">
    <property type="taxonomic scope" value="Eukaryota"/>
</dbReference>
<dbReference type="PANTHER" id="PTHR11017:SF570">
    <property type="entry name" value="DISEASE RESISTANCE PROTEIN (TIR-NBS CLASS)-RELATED"/>
    <property type="match status" value="1"/>
</dbReference>
<evidence type="ECO:0000313" key="3">
    <source>
        <dbReference type="EMBL" id="KCW45258.1"/>
    </source>
</evidence>
<dbReference type="GO" id="GO:0006952">
    <property type="term" value="P:defense response"/>
    <property type="evidence" value="ECO:0007669"/>
    <property type="project" value="InterPro"/>
</dbReference>
<dbReference type="InterPro" id="IPR000157">
    <property type="entry name" value="TIR_dom"/>
</dbReference>
<dbReference type="EMBL" id="KK198869">
    <property type="protein sequence ID" value="KCW45258.1"/>
    <property type="molecule type" value="Genomic_DNA"/>
</dbReference>
<dbReference type="InterPro" id="IPR027417">
    <property type="entry name" value="P-loop_NTPase"/>
</dbReference>
<dbReference type="Gene3D" id="3.40.50.10140">
    <property type="entry name" value="Toll/interleukin-1 receptor homology (TIR) domain"/>
    <property type="match status" value="1"/>
</dbReference>
<dbReference type="Proteomes" id="UP000030711">
    <property type="component" value="Unassembled WGS sequence"/>
</dbReference>
<dbReference type="Gramene" id="KCW45258">
    <property type="protein sequence ID" value="KCW45258"/>
    <property type="gene ID" value="EUGRSUZ_L01085"/>
</dbReference>
<sequence>MECRRLKGQRVLPVFYKVEPGEIRGLRGRYGDTLARHEENLGQDSERVDKWRQALIEAANFSGWHYVDGQSQDETEFIEKIVKEISTIVTREPLSVAKYPVGVGCRVEEVMSLLSMGSDDVRMIGIWGTGGVGKTTIAKAVYNSIA</sequence>
<dbReference type="AlphaFoldDB" id="A0A058ZTW4"/>
<dbReference type="PROSITE" id="PS50104">
    <property type="entry name" value="TIR"/>
    <property type="match status" value="1"/>
</dbReference>
<dbReference type="Gene3D" id="3.40.50.300">
    <property type="entry name" value="P-loop containing nucleotide triphosphate hydrolases"/>
    <property type="match status" value="1"/>
</dbReference>
<dbReference type="PANTHER" id="PTHR11017">
    <property type="entry name" value="LEUCINE-RICH REPEAT-CONTAINING PROTEIN"/>
    <property type="match status" value="1"/>
</dbReference>
<evidence type="ECO:0000313" key="2">
    <source>
        <dbReference type="EMBL" id="KAK2632780.1"/>
    </source>
</evidence>
<dbReference type="SUPFAM" id="SSF52540">
    <property type="entry name" value="P-loop containing nucleoside triphosphate hydrolases"/>
    <property type="match status" value="1"/>
</dbReference>
<dbReference type="EMBL" id="MU848354">
    <property type="protein sequence ID" value="KAK2632780.1"/>
    <property type="molecule type" value="Genomic_DNA"/>
</dbReference>
<dbReference type="InterPro" id="IPR044974">
    <property type="entry name" value="Disease_R_plants"/>
</dbReference>
<dbReference type="InterPro" id="IPR035897">
    <property type="entry name" value="Toll_tir_struct_dom_sf"/>
</dbReference>
<proteinExistence type="predicted"/>
<name>A0A058ZTW4_EUCGR</name>
<feature type="non-terminal residue" evidence="3">
    <location>
        <position position="146"/>
    </location>
</feature>
<evidence type="ECO:0000313" key="4">
    <source>
        <dbReference type="Proteomes" id="UP000030711"/>
    </source>
</evidence>
<reference evidence="3" key="1">
    <citation type="submission" date="2013-07" db="EMBL/GenBank/DDBJ databases">
        <title>The genome of Eucalyptus grandis.</title>
        <authorList>
            <person name="Schmutz J."/>
            <person name="Hayes R."/>
            <person name="Myburg A."/>
            <person name="Tuskan G."/>
            <person name="Grattapaglia D."/>
            <person name="Rokhsar D.S."/>
        </authorList>
    </citation>
    <scope>NUCLEOTIDE SEQUENCE</scope>
    <source>
        <tissue evidence="3">Leaf extractions</tissue>
    </source>
</reference>
<dbReference type="Pfam" id="PF01582">
    <property type="entry name" value="TIR"/>
    <property type="match status" value="1"/>
</dbReference>
<evidence type="ECO:0000259" key="1">
    <source>
        <dbReference type="PROSITE" id="PS50104"/>
    </source>
</evidence>
<dbReference type="SUPFAM" id="SSF52200">
    <property type="entry name" value="Toll/Interleukin receptor TIR domain"/>
    <property type="match status" value="1"/>
</dbReference>
<gene>
    <name evidence="3" type="ORF">EUGRSUZ_L01085</name>
</gene>
<protein>
    <recommendedName>
        <fullName evidence="1">TIR domain-containing protein</fullName>
    </recommendedName>
</protein>
<dbReference type="OMA" id="EHSRNWC"/>